<dbReference type="Pfam" id="PF06233">
    <property type="entry name" value="Usg"/>
    <property type="match status" value="1"/>
</dbReference>
<dbReference type="EMBL" id="FMBM01000002">
    <property type="protein sequence ID" value="SCC80739.1"/>
    <property type="molecule type" value="Genomic_DNA"/>
</dbReference>
<keyword evidence="1" id="KW-0413">Isomerase</keyword>
<dbReference type="OrthoDB" id="9811054at2"/>
<evidence type="ECO:0000313" key="3">
    <source>
        <dbReference type="Proteomes" id="UP000050497"/>
    </source>
</evidence>
<name>A0A0P8BI23_9HYPH</name>
<organism evidence="1 3">
    <name type="scientific">Saliniramus fredricksonii</name>
    <dbReference type="NCBI Taxonomy" id="1653334"/>
    <lineage>
        <taxon>Bacteria</taxon>
        <taxon>Pseudomonadati</taxon>
        <taxon>Pseudomonadota</taxon>
        <taxon>Alphaproteobacteria</taxon>
        <taxon>Hyphomicrobiales</taxon>
        <taxon>Salinarimonadaceae</taxon>
        <taxon>Saliniramus</taxon>
    </lineage>
</organism>
<dbReference type="RefSeq" id="WP_074446013.1">
    <property type="nucleotide sequence ID" value="NZ_FMBM01000002.1"/>
</dbReference>
<reference evidence="2 4" key="2">
    <citation type="submission" date="2016-08" db="EMBL/GenBank/DDBJ databases">
        <authorList>
            <person name="Varghese N."/>
            <person name="Submissions Spin"/>
        </authorList>
    </citation>
    <scope>NUCLEOTIDE SEQUENCE [LARGE SCALE GENOMIC DNA]</scope>
    <source>
        <strain evidence="2 4">HL-109</strain>
    </source>
</reference>
<reference evidence="1 3" key="1">
    <citation type="submission" date="2015-09" db="EMBL/GenBank/DDBJ databases">
        <title>Identification and resolution of microdiversity through metagenomic sequencing of parallel consortia.</title>
        <authorList>
            <person name="Nelson W.C."/>
            <person name="Romine M.F."/>
            <person name="Lindemann S.R."/>
        </authorList>
    </citation>
    <scope>NUCLEOTIDE SEQUENCE [LARGE SCALE GENOMIC DNA]</scope>
    <source>
        <strain evidence="1">HL-109</strain>
    </source>
</reference>
<dbReference type="GO" id="GO:0016853">
    <property type="term" value="F:isomerase activity"/>
    <property type="evidence" value="ECO:0007669"/>
    <property type="project" value="UniProtKB-KW"/>
</dbReference>
<gene>
    <name evidence="2" type="ORF">GA0071312_1670</name>
    <name evidence="1" type="ORF">HLUCCO17_17005</name>
</gene>
<dbReference type="Proteomes" id="UP000050497">
    <property type="component" value="Unassembled WGS sequence"/>
</dbReference>
<accession>A0A0P8BI23</accession>
<evidence type="ECO:0000313" key="4">
    <source>
        <dbReference type="Proteomes" id="UP000182800"/>
    </source>
</evidence>
<dbReference type="Proteomes" id="UP000182800">
    <property type="component" value="Unassembled WGS sequence"/>
</dbReference>
<sequence>MSENALRPDGAVSPAFIKQMQGYGLITADILYRLPDHPGLLQNFIWQEYDTAPEFPVLKRFLDFWTREIDGLLHSVTIAHCGLIKPAEFKAVDGVLQLH</sequence>
<dbReference type="AlphaFoldDB" id="A0A0P8BI23"/>
<comment type="caution">
    <text evidence="1">The sequence shown here is derived from an EMBL/GenBank/DDBJ whole genome shotgun (WGS) entry which is preliminary data.</text>
</comment>
<proteinExistence type="predicted"/>
<evidence type="ECO:0000313" key="2">
    <source>
        <dbReference type="EMBL" id="SCC80739.1"/>
    </source>
</evidence>
<protein>
    <submittedName>
        <fullName evidence="1">Usg protein, probable subunit of phosphoribosylanthranilate isomerase</fullName>
    </submittedName>
</protein>
<evidence type="ECO:0000313" key="1">
    <source>
        <dbReference type="EMBL" id="KPQ08868.1"/>
    </source>
</evidence>
<dbReference type="InterPro" id="IPR009354">
    <property type="entry name" value="Usg"/>
</dbReference>
<dbReference type="STRING" id="1653334.GA0071312_1670"/>
<dbReference type="EMBL" id="LJSX01000040">
    <property type="protein sequence ID" value="KPQ08868.1"/>
    <property type="molecule type" value="Genomic_DNA"/>
</dbReference>
<keyword evidence="4" id="KW-1185">Reference proteome</keyword>